<dbReference type="Proteomes" id="UP000193411">
    <property type="component" value="Unassembled WGS sequence"/>
</dbReference>
<evidence type="ECO:0000313" key="2">
    <source>
        <dbReference type="EMBL" id="ORZ38614.1"/>
    </source>
</evidence>
<keyword evidence="3" id="KW-1185">Reference proteome</keyword>
<reference evidence="2 3" key="1">
    <citation type="submission" date="2016-07" db="EMBL/GenBank/DDBJ databases">
        <title>Pervasive Adenine N6-methylation of Active Genes in Fungi.</title>
        <authorList>
            <consortium name="DOE Joint Genome Institute"/>
            <person name="Mondo S.J."/>
            <person name="Dannebaum R.O."/>
            <person name="Kuo R.C."/>
            <person name="Labutti K."/>
            <person name="Haridas S."/>
            <person name="Kuo A."/>
            <person name="Salamov A."/>
            <person name="Ahrendt S.R."/>
            <person name="Lipzen A."/>
            <person name="Sullivan W."/>
            <person name="Andreopoulos W.B."/>
            <person name="Clum A."/>
            <person name="Lindquist E."/>
            <person name="Daum C."/>
            <person name="Ramamoorthy G.K."/>
            <person name="Gryganskyi A."/>
            <person name="Culley D."/>
            <person name="Magnuson J.K."/>
            <person name="James T.Y."/>
            <person name="O'Malley M.A."/>
            <person name="Stajich J.E."/>
            <person name="Spatafora J.W."/>
            <person name="Visel A."/>
            <person name="Grigoriev I.V."/>
        </authorList>
    </citation>
    <scope>NUCLEOTIDE SEQUENCE [LARGE SCALE GENOMIC DNA]</scope>
    <source>
        <strain evidence="2 3">PL171</strain>
    </source>
</reference>
<dbReference type="AlphaFoldDB" id="A0A1Y2HXD7"/>
<name>A0A1Y2HXD7_9FUNG</name>
<feature type="region of interest" description="Disordered" evidence="1">
    <location>
        <begin position="30"/>
        <end position="50"/>
    </location>
</feature>
<gene>
    <name evidence="2" type="ORF">BCR44DRAFT_1428600</name>
</gene>
<evidence type="ECO:0000313" key="3">
    <source>
        <dbReference type="Proteomes" id="UP000193411"/>
    </source>
</evidence>
<organism evidence="2 3">
    <name type="scientific">Catenaria anguillulae PL171</name>
    <dbReference type="NCBI Taxonomy" id="765915"/>
    <lineage>
        <taxon>Eukaryota</taxon>
        <taxon>Fungi</taxon>
        <taxon>Fungi incertae sedis</taxon>
        <taxon>Blastocladiomycota</taxon>
        <taxon>Blastocladiomycetes</taxon>
        <taxon>Blastocladiales</taxon>
        <taxon>Catenariaceae</taxon>
        <taxon>Catenaria</taxon>
    </lineage>
</organism>
<evidence type="ECO:0000256" key="1">
    <source>
        <dbReference type="SAM" id="MobiDB-lite"/>
    </source>
</evidence>
<sequence length="188" mass="20825">MGNSARRFPVSRSFCERSCLFSDAVRPGTDSFTPRPAGRRNTRNGSGLTWPSSSGVESAISLSRAIFGTTAQFIWWRSTFEFVTIVRDFIENLETNDGSVWSISPDVLEVKICLEGAGYCPRLASIMSIFHGKSKSNLLLSLRHKTPIKDRNSSRPRAELSALFFLDFVTKPAAHKAMYKLIPLTGGS</sequence>
<accession>A0A1Y2HXD7</accession>
<proteinExistence type="predicted"/>
<dbReference type="EMBL" id="MCFL01000008">
    <property type="protein sequence ID" value="ORZ38614.1"/>
    <property type="molecule type" value="Genomic_DNA"/>
</dbReference>
<comment type="caution">
    <text evidence="2">The sequence shown here is derived from an EMBL/GenBank/DDBJ whole genome shotgun (WGS) entry which is preliminary data.</text>
</comment>
<protein>
    <submittedName>
        <fullName evidence="2">Uncharacterized protein</fullName>
    </submittedName>
</protein>